<dbReference type="Gene3D" id="3.20.20.100">
    <property type="entry name" value="NADP-dependent oxidoreductase domain"/>
    <property type="match status" value="1"/>
</dbReference>
<proteinExistence type="predicted"/>
<evidence type="ECO:0000313" key="5">
    <source>
        <dbReference type="EMBL" id="HIS47092.1"/>
    </source>
</evidence>
<keyword evidence="2" id="KW-0408">Iron</keyword>
<dbReference type="PROSITE" id="PS51379">
    <property type="entry name" value="4FE4S_FER_2"/>
    <property type="match status" value="1"/>
</dbReference>
<dbReference type="SUPFAM" id="SSF51430">
    <property type="entry name" value="NAD(P)-linked oxidoreductase"/>
    <property type="match status" value="1"/>
</dbReference>
<dbReference type="InterPro" id="IPR017896">
    <property type="entry name" value="4Fe4S_Fe-S-bd"/>
</dbReference>
<evidence type="ECO:0000256" key="3">
    <source>
        <dbReference type="ARBA" id="ARBA00023014"/>
    </source>
</evidence>
<evidence type="ECO:0000259" key="4">
    <source>
        <dbReference type="PROSITE" id="PS51379"/>
    </source>
</evidence>
<dbReference type="PANTHER" id="PTHR43312:SF2">
    <property type="entry name" value="OXIDOREDUCTASE"/>
    <property type="match status" value="1"/>
</dbReference>
<sequence length="377" mass="43283">MLSRKFDKINAAPSILGFGAMRLPKLYADKEDIDYEKAEKMIDYAYAHGVNYFDTAYPYHAQMSEAFVGYALKKYPRDSFYLADKLPGWLVEKREDVDRIFEQQLERCQVDYFDFYLCHALNKEAFKNYEKLDIYDMLAQRKADGQIRHLGFSFHDTPEALEYIIDKYPWDFVQIQLNYLDWERQDAKRQYEICQSRGIPCVIMEPVRGGTLAALSEESAAVLKAADPSASIASWAIRFAASLPGVMTVLSGMTTMEQVVDNVKTMGDFKPLSEEEAAVLDKAKKIFLENTLIPCTGCRYCMDCPAGVDIPEMFKVYNNYLLGKNANGFIQAYEKMEDSNAEFCVSCGNCMKHCPQSIKIPTLMEEIRKCYMRLKNK</sequence>
<dbReference type="Proteomes" id="UP000823927">
    <property type="component" value="Unassembled WGS sequence"/>
</dbReference>
<feature type="domain" description="4Fe-4S ferredoxin-type" evidence="4">
    <location>
        <begin position="335"/>
        <end position="363"/>
    </location>
</feature>
<reference evidence="5" key="2">
    <citation type="journal article" date="2021" name="PeerJ">
        <title>Extensive microbial diversity within the chicken gut microbiome revealed by metagenomics and culture.</title>
        <authorList>
            <person name="Gilroy R."/>
            <person name="Ravi A."/>
            <person name="Getino M."/>
            <person name="Pursley I."/>
            <person name="Horton D.L."/>
            <person name="Alikhan N.F."/>
            <person name="Baker D."/>
            <person name="Gharbi K."/>
            <person name="Hall N."/>
            <person name="Watson M."/>
            <person name="Adriaenssens E.M."/>
            <person name="Foster-Nyarko E."/>
            <person name="Jarju S."/>
            <person name="Secka A."/>
            <person name="Antonio M."/>
            <person name="Oren A."/>
            <person name="Chaudhuri R.R."/>
            <person name="La Ragione R."/>
            <person name="Hildebrand F."/>
            <person name="Pallen M.J."/>
        </authorList>
    </citation>
    <scope>NUCLEOTIDE SEQUENCE</scope>
    <source>
        <strain evidence="5">CHK178-757</strain>
    </source>
</reference>
<dbReference type="Pfam" id="PF00248">
    <property type="entry name" value="Aldo_ket_red"/>
    <property type="match status" value="1"/>
</dbReference>
<name>A0A9D1F4Y6_9FIRM</name>
<dbReference type="EMBL" id="DVIT01000022">
    <property type="protein sequence ID" value="HIS47092.1"/>
    <property type="molecule type" value="Genomic_DNA"/>
</dbReference>
<evidence type="ECO:0000256" key="1">
    <source>
        <dbReference type="ARBA" id="ARBA00022723"/>
    </source>
</evidence>
<protein>
    <submittedName>
        <fullName evidence="5">Aldo/keto reductase</fullName>
    </submittedName>
</protein>
<dbReference type="InterPro" id="IPR023210">
    <property type="entry name" value="NADP_OxRdtase_dom"/>
</dbReference>
<dbReference type="PANTHER" id="PTHR43312">
    <property type="entry name" value="D-THREO-ALDOSE 1-DEHYDROGENASE"/>
    <property type="match status" value="1"/>
</dbReference>
<dbReference type="GO" id="GO:0046872">
    <property type="term" value="F:metal ion binding"/>
    <property type="evidence" value="ECO:0007669"/>
    <property type="project" value="UniProtKB-KW"/>
</dbReference>
<dbReference type="CDD" id="cd19096">
    <property type="entry name" value="AKR_Fe-S_oxidoreductase"/>
    <property type="match status" value="1"/>
</dbReference>
<comment type="caution">
    <text evidence="5">The sequence shown here is derived from an EMBL/GenBank/DDBJ whole genome shotgun (WGS) entry which is preliminary data.</text>
</comment>
<dbReference type="InterPro" id="IPR017900">
    <property type="entry name" value="4Fe4S_Fe_S_CS"/>
</dbReference>
<dbReference type="GO" id="GO:0051536">
    <property type="term" value="F:iron-sulfur cluster binding"/>
    <property type="evidence" value="ECO:0007669"/>
    <property type="project" value="UniProtKB-KW"/>
</dbReference>
<organism evidence="5 6">
    <name type="scientific">Candidatus Scybalocola faecigallinarum</name>
    <dbReference type="NCBI Taxonomy" id="2840941"/>
    <lineage>
        <taxon>Bacteria</taxon>
        <taxon>Bacillati</taxon>
        <taxon>Bacillota</taxon>
        <taxon>Clostridia</taxon>
        <taxon>Lachnospirales</taxon>
        <taxon>Lachnospiraceae</taxon>
        <taxon>Lachnospiraceae incertae sedis</taxon>
        <taxon>Candidatus Scybalocola (ex Gilroy et al. 2021)</taxon>
    </lineage>
</organism>
<dbReference type="SUPFAM" id="SSF46548">
    <property type="entry name" value="alpha-helical ferredoxin"/>
    <property type="match status" value="1"/>
</dbReference>
<reference evidence="5" key="1">
    <citation type="submission" date="2020-10" db="EMBL/GenBank/DDBJ databases">
        <authorList>
            <person name="Gilroy R."/>
        </authorList>
    </citation>
    <scope>NUCLEOTIDE SEQUENCE</scope>
    <source>
        <strain evidence="5">CHK178-757</strain>
    </source>
</reference>
<keyword evidence="3" id="KW-0411">Iron-sulfur</keyword>
<gene>
    <name evidence="5" type="ORF">IAB46_05940</name>
</gene>
<dbReference type="Pfam" id="PF13187">
    <property type="entry name" value="Fer4_9"/>
    <property type="match status" value="1"/>
</dbReference>
<keyword evidence="1" id="KW-0479">Metal-binding</keyword>
<evidence type="ECO:0000256" key="2">
    <source>
        <dbReference type="ARBA" id="ARBA00023004"/>
    </source>
</evidence>
<accession>A0A9D1F4Y6</accession>
<dbReference type="InterPro" id="IPR036812">
    <property type="entry name" value="NAD(P)_OxRdtase_dom_sf"/>
</dbReference>
<dbReference type="PROSITE" id="PS00198">
    <property type="entry name" value="4FE4S_FER_1"/>
    <property type="match status" value="1"/>
</dbReference>
<evidence type="ECO:0000313" key="6">
    <source>
        <dbReference type="Proteomes" id="UP000823927"/>
    </source>
</evidence>
<dbReference type="InterPro" id="IPR053135">
    <property type="entry name" value="AKR2_Oxidoreductase"/>
</dbReference>
<dbReference type="AlphaFoldDB" id="A0A9D1F4Y6"/>